<proteinExistence type="predicted"/>
<feature type="non-terminal residue" evidence="1">
    <location>
        <position position="1"/>
    </location>
</feature>
<evidence type="ECO:0000313" key="1">
    <source>
        <dbReference type="EMBL" id="SVE31948.1"/>
    </source>
</evidence>
<organism evidence="1">
    <name type="scientific">marine metagenome</name>
    <dbReference type="NCBI Taxonomy" id="408172"/>
    <lineage>
        <taxon>unclassified sequences</taxon>
        <taxon>metagenomes</taxon>
        <taxon>ecological metagenomes</taxon>
    </lineage>
</organism>
<sequence length="64" mass="7387">VAKLSVSEPAFVKIRTQNKDKLKKCPECECVWELQFQTKTILTYADFPAYGLKKEICKKCKTTD</sequence>
<protein>
    <submittedName>
        <fullName evidence="1">Uncharacterized protein</fullName>
    </submittedName>
</protein>
<dbReference type="AlphaFoldDB" id="A0A383CJY8"/>
<dbReference type="EMBL" id="UINC01209090">
    <property type="protein sequence ID" value="SVE31948.1"/>
    <property type="molecule type" value="Genomic_DNA"/>
</dbReference>
<gene>
    <name evidence="1" type="ORF">METZ01_LOCUS484802</name>
</gene>
<accession>A0A383CJY8</accession>
<name>A0A383CJY8_9ZZZZ</name>
<reference evidence="1" key="1">
    <citation type="submission" date="2018-05" db="EMBL/GenBank/DDBJ databases">
        <authorList>
            <person name="Lanie J.A."/>
            <person name="Ng W.-L."/>
            <person name="Kazmierczak K.M."/>
            <person name="Andrzejewski T.M."/>
            <person name="Davidsen T.M."/>
            <person name="Wayne K.J."/>
            <person name="Tettelin H."/>
            <person name="Glass J.I."/>
            <person name="Rusch D."/>
            <person name="Podicherti R."/>
            <person name="Tsui H.-C.T."/>
            <person name="Winkler M.E."/>
        </authorList>
    </citation>
    <scope>NUCLEOTIDE SEQUENCE</scope>
</reference>